<dbReference type="Proteomes" id="UP000470470">
    <property type="component" value="Unassembled WGS sequence"/>
</dbReference>
<reference evidence="2 3" key="1">
    <citation type="submission" date="2020-02" db="EMBL/GenBank/DDBJ databases">
        <title>The whole genome sequence of CPCC 205119.</title>
        <authorList>
            <person name="Jiang Z."/>
        </authorList>
    </citation>
    <scope>NUCLEOTIDE SEQUENCE [LARGE SCALE GENOMIC DNA]</scope>
    <source>
        <strain evidence="2 3">CPCC 205119</strain>
    </source>
</reference>
<evidence type="ECO:0000313" key="3">
    <source>
        <dbReference type="Proteomes" id="UP000470470"/>
    </source>
</evidence>
<accession>A0A7K3WJN4</accession>
<keyword evidence="2" id="KW-0540">Nuclease</keyword>
<proteinExistence type="predicted"/>
<gene>
    <name evidence="2" type="ORF">G1H19_22250</name>
</gene>
<name>A0A7K3WJN4_9ACTN</name>
<organism evidence="2 3">
    <name type="scientific">Goekera deserti</name>
    <dbReference type="NCBI Taxonomy" id="2497753"/>
    <lineage>
        <taxon>Bacteria</taxon>
        <taxon>Bacillati</taxon>
        <taxon>Actinomycetota</taxon>
        <taxon>Actinomycetes</taxon>
        <taxon>Geodermatophilales</taxon>
        <taxon>Geodermatophilaceae</taxon>
        <taxon>Goekera</taxon>
    </lineage>
</organism>
<keyword evidence="3" id="KW-1185">Reference proteome</keyword>
<sequence length="244" mass="26759">MDWAQVKEPVPYDPLSKVNLGRSVETALLRTPVQPLEAIPPFRGAGIYAIYYAGNLEMYQPLSGSQTPIYVGKAVPAGARKGQATGGQQGHQLWDRLDEHRGSVDAAGNLDVGDFYARYLVADELFIPMAERLMITGFQPVWNLVVDGFGNHDPGAGRLAMRRPPWDELHPGRGWAARLQQASQYSAEESGERIKAHFIRVPPVRDDVTLAALPATELRDEDIPATALDEGPDSSPQSETPTLY</sequence>
<keyword evidence="2" id="KW-0255">Endonuclease</keyword>
<dbReference type="EMBL" id="JAAGWK010000041">
    <property type="protein sequence ID" value="NEL56695.1"/>
    <property type="molecule type" value="Genomic_DNA"/>
</dbReference>
<dbReference type="GO" id="GO:0004519">
    <property type="term" value="F:endonuclease activity"/>
    <property type="evidence" value="ECO:0007669"/>
    <property type="project" value="UniProtKB-KW"/>
</dbReference>
<feature type="compositionally biased region" description="Polar residues" evidence="1">
    <location>
        <begin position="234"/>
        <end position="244"/>
    </location>
</feature>
<feature type="region of interest" description="Disordered" evidence="1">
    <location>
        <begin position="215"/>
        <end position="244"/>
    </location>
</feature>
<comment type="caution">
    <text evidence="2">The sequence shown here is derived from an EMBL/GenBank/DDBJ whole genome shotgun (WGS) entry which is preliminary data.</text>
</comment>
<dbReference type="AlphaFoldDB" id="A0A7K3WJN4"/>
<protein>
    <submittedName>
        <fullName evidence="2">Eco29kI family restriction endonuclease</fullName>
    </submittedName>
</protein>
<evidence type="ECO:0000313" key="2">
    <source>
        <dbReference type="EMBL" id="NEL56695.1"/>
    </source>
</evidence>
<evidence type="ECO:0000256" key="1">
    <source>
        <dbReference type="SAM" id="MobiDB-lite"/>
    </source>
</evidence>
<dbReference type="InterPro" id="IPR018575">
    <property type="entry name" value="Restrct_endonuc_II_Eco29kI"/>
</dbReference>
<dbReference type="Pfam" id="PF09517">
    <property type="entry name" value="RE_Eco29kI"/>
    <property type="match status" value="1"/>
</dbReference>
<keyword evidence="2" id="KW-0378">Hydrolase</keyword>